<dbReference type="RefSeq" id="WP_069584707.1">
    <property type="nucleotide sequence ID" value="NZ_LMVM01000007.1"/>
</dbReference>
<evidence type="ECO:0000256" key="3">
    <source>
        <dbReference type="ARBA" id="ARBA00023004"/>
    </source>
</evidence>
<dbReference type="PANTHER" id="PTHR43687">
    <property type="entry name" value="ADENYLYLSULFATE REDUCTASE, BETA SUBUNIT"/>
    <property type="match status" value="1"/>
</dbReference>
<organism evidence="6 7">
    <name type="scientific">Methanobacterium bryantii</name>
    <dbReference type="NCBI Taxonomy" id="2161"/>
    <lineage>
        <taxon>Archaea</taxon>
        <taxon>Methanobacteriati</taxon>
        <taxon>Methanobacteriota</taxon>
        <taxon>Methanomada group</taxon>
        <taxon>Methanobacteria</taxon>
        <taxon>Methanobacteriales</taxon>
        <taxon>Methanobacteriaceae</taxon>
        <taxon>Methanobacterium</taxon>
    </lineage>
</organism>
<evidence type="ECO:0000256" key="2">
    <source>
        <dbReference type="ARBA" id="ARBA00022723"/>
    </source>
</evidence>
<feature type="domain" description="4Fe-4S ferredoxin-type" evidence="5">
    <location>
        <begin position="289"/>
        <end position="318"/>
    </location>
</feature>
<proteinExistence type="predicted"/>
<dbReference type="InterPro" id="IPR050572">
    <property type="entry name" value="Fe-S_Ferredoxin"/>
</dbReference>
<protein>
    <submittedName>
        <fullName evidence="6">Ferredoxin</fullName>
    </submittedName>
</protein>
<evidence type="ECO:0000256" key="4">
    <source>
        <dbReference type="ARBA" id="ARBA00023014"/>
    </source>
</evidence>
<dbReference type="GO" id="GO:0046872">
    <property type="term" value="F:metal ion binding"/>
    <property type="evidence" value="ECO:0007669"/>
    <property type="project" value="UniProtKB-KW"/>
</dbReference>
<keyword evidence="2" id="KW-0479">Metal-binding</keyword>
<dbReference type="Pfam" id="PF14697">
    <property type="entry name" value="Fer4_21"/>
    <property type="match status" value="1"/>
</dbReference>
<sequence>MSSVIWYLYEFARKGWVENFVGAATNRETVETPDRFRDFPEVIRELCIACGACTAACPSPAAIKLVRTKDKDEENGEGITYPVINTDACIRCGFCAEVCPTDPKTLRTGESHLIREEFTILPAEKMFVIDDYLCIRCKKCMKACKVEGAIIEEDNKIMIDQSKCVACGDCAKTCPVKGSIKGIYISDVEGQKDVINMVVQTLENLIESKQDELKDLPAEKAVTFEVPFEDILEKAREIMPDEERIRDLVEKVTDRLKLRVITWDDSKCKQCKLCIDECPTGAITYDKEKGVVRDSDKCLRCTTCYQTCPFGVAGFYVARFLLTQSEVKGDEILVTVKPALLPVGE</sequence>
<dbReference type="GO" id="GO:0051539">
    <property type="term" value="F:4 iron, 4 sulfur cluster binding"/>
    <property type="evidence" value="ECO:0007669"/>
    <property type="project" value="UniProtKB-KW"/>
</dbReference>
<evidence type="ECO:0000256" key="1">
    <source>
        <dbReference type="ARBA" id="ARBA00022485"/>
    </source>
</evidence>
<keyword evidence="4" id="KW-0411">Iron-sulfur</keyword>
<dbReference type="GO" id="GO:0016491">
    <property type="term" value="F:oxidoreductase activity"/>
    <property type="evidence" value="ECO:0007669"/>
    <property type="project" value="UniProtKB-ARBA"/>
</dbReference>
<name>A0A2A2H790_METBR</name>
<dbReference type="Pfam" id="PF12838">
    <property type="entry name" value="Fer4_7"/>
    <property type="match status" value="2"/>
</dbReference>
<dbReference type="Gene3D" id="3.30.70.3270">
    <property type="match status" value="1"/>
</dbReference>
<dbReference type="InterPro" id="IPR017900">
    <property type="entry name" value="4Fe4S_Fe_S_CS"/>
</dbReference>
<dbReference type="SUPFAM" id="SSF54862">
    <property type="entry name" value="4Fe-4S ferredoxins"/>
    <property type="match status" value="2"/>
</dbReference>
<dbReference type="CDD" id="cd10549">
    <property type="entry name" value="MtMvhB_like"/>
    <property type="match status" value="1"/>
</dbReference>
<reference evidence="6 7" key="1">
    <citation type="journal article" date="2017" name="BMC Genomics">
        <title>Genomic analysis of methanogenic archaea reveals a shift towards energy conservation.</title>
        <authorList>
            <person name="Gilmore S.P."/>
            <person name="Henske J.K."/>
            <person name="Sexton J.A."/>
            <person name="Solomon K.V."/>
            <person name="Seppala S."/>
            <person name="Yoo J.I."/>
            <person name="Huyett L.M."/>
            <person name="Pressman A."/>
            <person name="Cogan J.Z."/>
            <person name="Kivenson V."/>
            <person name="Peng X."/>
            <person name="Tan Y."/>
            <person name="Valentine D.L."/>
            <person name="O'Malley M.A."/>
        </authorList>
    </citation>
    <scope>NUCLEOTIDE SEQUENCE [LARGE SCALE GENOMIC DNA]</scope>
    <source>
        <strain evidence="6 7">M.o.H.</strain>
    </source>
</reference>
<keyword evidence="1" id="KW-0004">4Fe-4S</keyword>
<dbReference type="AlphaFoldDB" id="A0A2A2H790"/>
<evidence type="ECO:0000313" key="7">
    <source>
        <dbReference type="Proteomes" id="UP000217784"/>
    </source>
</evidence>
<dbReference type="InterPro" id="IPR017896">
    <property type="entry name" value="4Fe4S_Fe-S-bd"/>
</dbReference>
<keyword evidence="7" id="KW-1185">Reference proteome</keyword>
<dbReference type="PANTHER" id="PTHR43687:SF3">
    <property type="entry name" value="4FE-4S FERREDOXIN-TYPE DOMAIN-CONTAINING PROTEIN"/>
    <property type="match status" value="1"/>
</dbReference>
<dbReference type="EMBL" id="LMVM01000007">
    <property type="protein sequence ID" value="PAV05341.1"/>
    <property type="molecule type" value="Genomic_DNA"/>
</dbReference>
<evidence type="ECO:0000259" key="5">
    <source>
        <dbReference type="PROSITE" id="PS51379"/>
    </source>
</evidence>
<evidence type="ECO:0000313" key="6">
    <source>
        <dbReference type="EMBL" id="PAV05341.1"/>
    </source>
</evidence>
<dbReference type="PROSITE" id="PS51379">
    <property type="entry name" value="4FE4S_FER_2"/>
    <property type="match status" value="6"/>
</dbReference>
<feature type="domain" description="4Fe-4S ferredoxin-type" evidence="5">
    <location>
        <begin position="259"/>
        <end position="288"/>
    </location>
</feature>
<feature type="domain" description="4Fe-4S ferredoxin-type" evidence="5">
    <location>
        <begin position="38"/>
        <end position="68"/>
    </location>
</feature>
<dbReference type="OrthoDB" id="23478at2157"/>
<accession>A0A2A2H790</accession>
<dbReference type="PROSITE" id="PS00198">
    <property type="entry name" value="4FE4S_FER_1"/>
    <property type="match status" value="3"/>
</dbReference>
<dbReference type="Proteomes" id="UP000217784">
    <property type="component" value="Unassembled WGS sequence"/>
</dbReference>
<feature type="domain" description="4Fe-4S ferredoxin-type" evidence="5">
    <location>
        <begin position="155"/>
        <end position="185"/>
    </location>
</feature>
<gene>
    <name evidence="6" type="ORF">ASJ80_10140</name>
</gene>
<feature type="domain" description="4Fe-4S ferredoxin-type" evidence="5">
    <location>
        <begin position="125"/>
        <end position="154"/>
    </location>
</feature>
<comment type="caution">
    <text evidence="6">The sequence shown here is derived from an EMBL/GenBank/DDBJ whole genome shotgun (WGS) entry which is preliminary data.</text>
</comment>
<dbReference type="Gene3D" id="3.30.70.20">
    <property type="match status" value="2"/>
</dbReference>
<keyword evidence="3" id="KW-0408">Iron</keyword>
<feature type="domain" description="4Fe-4S ferredoxin-type" evidence="5">
    <location>
        <begin position="80"/>
        <end position="109"/>
    </location>
</feature>